<evidence type="ECO:0008006" key="4">
    <source>
        <dbReference type="Google" id="ProtNLM"/>
    </source>
</evidence>
<dbReference type="Proteomes" id="UP000177697">
    <property type="component" value="Unassembled WGS sequence"/>
</dbReference>
<accession>A0A1G2V407</accession>
<reference evidence="2 3" key="1">
    <citation type="journal article" date="2016" name="Nat. Commun.">
        <title>Thousands of microbial genomes shed light on interconnected biogeochemical processes in an aquifer system.</title>
        <authorList>
            <person name="Anantharaman K."/>
            <person name="Brown C.T."/>
            <person name="Hug L.A."/>
            <person name="Sharon I."/>
            <person name="Castelle C.J."/>
            <person name="Probst A.J."/>
            <person name="Thomas B.C."/>
            <person name="Singh A."/>
            <person name="Wilkins M.J."/>
            <person name="Karaoz U."/>
            <person name="Brodie E.L."/>
            <person name="Williams K.H."/>
            <person name="Hubbard S.S."/>
            <person name="Banfield J.F."/>
        </authorList>
    </citation>
    <scope>NUCLEOTIDE SEQUENCE [LARGE SCALE GENOMIC DNA]</scope>
</reference>
<sequence>MSIVKSFKKWVKSVVELAQDLLVPEDFKIQKLLNLPAGTMRDLLPKSPVYSKNIFVLFDYQNKVVRLIVKSIKYKNNANLRKRVAGYLYEEIIDLASEIALFEGTSPLLVPMPMSKKEKRNRGFNQCEELVREIKKLGEENIEVSYNTLKKVRETERQTKLSREARMKNVKNSMAAINTDVYTNVSTPVSTTQYRTVIVLDDVYTTGASLSEARRALLETGAKRVIGLFITH</sequence>
<dbReference type="AlphaFoldDB" id="A0A1G2V407"/>
<organism evidence="2 3">
    <name type="scientific">Candidatus Zambryskibacteria bacterium RIFOXYC1_FULL_39_10</name>
    <dbReference type="NCBI Taxonomy" id="1802779"/>
    <lineage>
        <taxon>Bacteria</taxon>
        <taxon>Candidatus Zambryskiibacteriota</taxon>
    </lineage>
</organism>
<comment type="caution">
    <text evidence="2">The sequence shown here is derived from an EMBL/GenBank/DDBJ whole genome shotgun (WGS) entry which is preliminary data.</text>
</comment>
<dbReference type="Gene3D" id="3.40.50.2020">
    <property type="match status" value="1"/>
</dbReference>
<dbReference type="InterPro" id="IPR029057">
    <property type="entry name" value="PRTase-like"/>
</dbReference>
<dbReference type="InterPro" id="IPR000836">
    <property type="entry name" value="PRTase_dom"/>
</dbReference>
<dbReference type="PANTHER" id="PTHR47505">
    <property type="entry name" value="DNA UTILIZATION PROTEIN YHGH"/>
    <property type="match status" value="1"/>
</dbReference>
<dbReference type="InterPro" id="IPR051910">
    <property type="entry name" value="ComF/GntX_DNA_util-trans"/>
</dbReference>
<dbReference type="PANTHER" id="PTHR47505:SF1">
    <property type="entry name" value="DNA UTILIZATION PROTEIN YHGH"/>
    <property type="match status" value="1"/>
</dbReference>
<dbReference type="SUPFAM" id="SSF53271">
    <property type="entry name" value="PRTase-like"/>
    <property type="match status" value="1"/>
</dbReference>
<dbReference type="EMBL" id="MHWW01000002">
    <property type="protein sequence ID" value="OHB16367.1"/>
    <property type="molecule type" value="Genomic_DNA"/>
</dbReference>
<evidence type="ECO:0000256" key="1">
    <source>
        <dbReference type="ARBA" id="ARBA00008007"/>
    </source>
</evidence>
<name>A0A1G2V407_9BACT</name>
<evidence type="ECO:0000313" key="2">
    <source>
        <dbReference type="EMBL" id="OHB16367.1"/>
    </source>
</evidence>
<dbReference type="CDD" id="cd06223">
    <property type="entry name" value="PRTases_typeI"/>
    <property type="match status" value="1"/>
</dbReference>
<evidence type="ECO:0000313" key="3">
    <source>
        <dbReference type="Proteomes" id="UP000177697"/>
    </source>
</evidence>
<comment type="similarity">
    <text evidence="1">Belongs to the ComF/GntX family.</text>
</comment>
<protein>
    <recommendedName>
        <fullName evidence="4">Phosphoribosyltransferase domain-containing protein</fullName>
    </recommendedName>
</protein>
<proteinExistence type="inferred from homology"/>
<gene>
    <name evidence="2" type="ORF">A2431_01565</name>
</gene>